<comment type="caution">
    <text evidence="10">The sequence shown here is derived from an EMBL/GenBank/DDBJ whole genome shotgun (WGS) entry which is preliminary data.</text>
</comment>
<evidence type="ECO:0000256" key="5">
    <source>
        <dbReference type="ARBA" id="ARBA00022847"/>
    </source>
</evidence>
<protein>
    <submittedName>
        <fullName evidence="10">MFS transporter</fullName>
    </submittedName>
</protein>
<dbReference type="Proteomes" id="UP000486534">
    <property type="component" value="Unassembled WGS sequence"/>
</dbReference>
<feature type="transmembrane region" description="Helical" evidence="8">
    <location>
        <begin position="285"/>
        <end position="307"/>
    </location>
</feature>
<keyword evidence="2" id="KW-0813">Transport</keyword>
<evidence type="ECO:0000313" key="11">
    <source>
        <dbReference type="Proteomes" id="UP000486534"/>
    </source>
</evidence>
<keyword evidence="3" id="KW-1003">Cell membrane</keyword>
<keyword evidence="6 8" id="KW-1133">Transmembrane helix</keyword>
<dbReference type="InterPro" id="IPR005829">
    <property type="entry name" value="Sugar_transporter_CS"/>
</dbReference>
<dbReference type="Pfam" id="PF00083">
    <property type="entry name" value="Sugar_tr"/>
    <property type="match status" value="2"/>
</dbReference>
<keyword evidence="7 8" id="KW-0472">Membrane</keyword>
<dbReference type="SUPFAM" id="SSF103473">
    <property type="entry name" value="MFS general substrate transporter"/>
    <property type="match status" value="1"/>
</dbReference>
<dbReference type="InterPro" id="IPR005828">
    <property type="entry name" value="MFS_sugar_transport-like"/>
</dbReference>
<feature type="transmembrane region" description="Helical" evidence="8">
    <location>
        <begin position="38"/>
        <end position="56"/>
    </location>
</feature>
<dbReference type="RefSeq" id="WP_152897911.1">
    <property type="nucleotide sequence ID" value="NZ_WHUV01000002.1"/>
</dbReference>
<dbReference type="PROSITE" id="PS50850">
    <property type="entry name" value="MFS"/>
    <property type="match status" value="1"/>
</dbReference>
<feature type="domain" description="Major facilitator superfamily (MFS) profile" evidence="9">
    <location>
        <begin position="26"/>
        <end position="435"/>
    </location>
</feature>
<feature type="transmembrane region" description="Helical" evidence="8">
    <location>
        <begin position="164"/>
        <end position="187"/>
    </location>
</feature>
<evidence type="ECO:0000256" key="2">
    <source>
        <dbReference type="ARBA" id="ARBA00022448"/>
    </source>
</evidence>
<feature type="transmembrane region" description="Helical" evidence="8">
    <location>
        <begin position="98"/>
        <end position="117"/>
    </location>
</feature>
<organism evidence="10 11">
    <name type="scientific">Pseudomonas piscis</name>
    <dbReference type="NCBI Taxonomy" id="2614538"/>
    <lineage>
        <taxon>Bacteria</taxon>
        <taxon>Pseudomonadati</taxon>
        <taxon>Pseudomonadota</taxon>
        <taxon>Gammaproteobacteria</taxon>
        <taxon>Pseudomonadales</taxon>
        <taxon>Pseudomonadaceae</taxon>
        <taxon>Pseudomonas</taxon>
    </lineage>
</organism>
<keyword evidence="4 8" id="KW-0812">Transmembrane</keyword>
<dbReference type="PANTHER" id="PTHR43528:SF3">
    <property type="entry name" value="CITRATE-PROTON SYMPORTER"/>
    <property type="match status" value="1"/>
</dbReference>
<evidence type="ECO:0000256" key="1">
    <source>
        <dbReference type="ARBA" id="ARBA00004651"/>
    </source>
</evidence>
<evidence type="ECO:0000256" key="6">
    <source>
        <dbReference type="ARBA" id="ARBA00022989"/>
    </source>
</evidence>
<dbReference type="GO" id="GO:0015293">
    <property type="term" value="F:symporter activity"/>
    <property type="evidence" value="ECO:0007669"/>
    <property type="project" value="UniProtKB-KW"/>
</dbReference>
<dbReference type="GO" id="GO:0005886">
    <property type="term" value="C:plasma membrane"/>
    <property type="evidence" value="ECO:0007669"/>
    <property type="project" value="UniProtKB-SubCell"/>
</dbReference>
<name>A0A7X1U4F4_9PSED</name>
<dbReference type="InterPro" id="IPR020846">
    <property type="entry name" value="MFS_dom"/>
</dbReference>
<keyword evidence="5" id="KW-0769">Symport</keyword>
<dbReference type="AlphaFoldDB" id="A0A7X1U4F4"/>
<feature type="transmembrane region" description="Helical" evidence="8">
    <location>
        <begin position="319"/>
        <end position="337"/>
    </location>
</feature>
<evidence type="ECO:0000256" key="4">
    <source>
        <dbReference type="ARBA" id="ARBA00022692"/>
    </source>
</evidence>
<dbReference type="PROSITE" id="PS00216">
    <property type="entry name" value="SUGAR_TRANSPORT_1"/>
    <property type="match status" value="1"/>
</dbReference>
<comment type="subcellular location">
    <subcellularLocation>
        <location evidence="1">Cell membrane</location>
        <topology evidence="1">Multi-pass membrane protein</topology>
    </subcellularLocation>
</comment>
<dbReference type="InterPro" id="IPR036259">
    <property type="entry name" value="MFS_trans_sf"/>
</dbReference>
<reference evidence="10 11" key="1">
    <citation type="submission" date="2019-10" db="EMBL/GenBank/DDBJ databases">
        <title>Pseudomonas dajingensis sp. nov., isolated from the profound head ulcers of farmed Murray cod (Maccullochella peelii peelii).</title>
        <authorList>
            <person name="Liu Y."/>
        </authorList>
    </citation>
    <scope>NUCLEOTIDE SEQUENCE [LARGE SCALE GENOMIC DNA]</scope>
    <source>
        <strain evidence="10 11">MC042</strain>
    </source>
</reference>
<dbReference type="EMBL" id="WHUV01000002">
    <property type="protein sequence ID" value="MQA54407.1"/>
    <property type="molecule type" value="Genomic_DNA"/>
</dbReference>
<dbReference type="Gene3D" id="1.20.1250.20">
    <property type="entry name" value="MFS general substrate transporter like domains"/>
    <property type="match status" value="1"/>
</dbReference>
<evidence type="ECO:0000256" key="7">
    <source>
        <dbReference type="ARBA" id="ARBA00023136"/>
    </source>
</evidence>
<feature type="transmembrane region" description="Helical" evidence="8">
    <location>
        <begin position="68"/>
        <end position="91"/>
    </location>
</feature>
<feature type="transmembrane region" description="Helical" evidence="8">
    <location>
        <begin position="383"/>
        <end position="406"/>
    </location>
</feature>
<feature type="transmembrane region" description="Helical" evidence="8">
    <location>
        <begin position="199"/>
        <end position="218"/>
    </location>
</feature>
<feature type="transmembrane region" description="Helical" evidence="8">
    <location>
        <begin position="252"/>
        <end position="273"/>
    </location>
</feature>
<feature type="transmembrane region" description="Helical" evidence="8">
    <location>
        <begin position="123"/>
        <end position="143"/>
    </location>
</feature>
<evidence type="ECO:0000256" key="8">
    <source>
        <dbReference type="SAM" id="Phobius"/>
    </source>
</evidence>
<evidence type="ECO:0000313" key="10">
    <source>
        <dbReference type="EMBL" id="MQA54407.1"/>
    </source>
</evidence>
<dbReference type="InterPro" id="IPR051084">
    <property type="entry name" value="H+-coupled_symporters"/>
</dbReference>
<evidence type="ECO:0000259" key="9">
    <source>
        <dbReference type="PROSITE" id="PS50850"/>
    </source>
</evidence>
<dbReference type="PANTHER" id="PTHR43528">
    <property type="entry name" value="ALPHA-KETOGLUTARATE PERMEASE"/>
    <property type="match status" value="1"/>
</dbReference>
<accession>A0A7X1U4F4</accession>
<evidence type="ECO:0000256" key="3">
    <source>
        <dbReference type="ARBA" id="ARBA00022475"/>
    </source>
</evidence>
<feature type="transmembrane region" description="Helical" evidence="8">
    <location>
        <begin position="412"/>
        <end position="431"/>
    </location>
</feature>
<gene>
    <name evidence="10" type="ORF">GDH07_13915</name>
</gene>
<sequence length="440" mass="47482">MTTTKTTINSITDTCHAPPLVKNPRAIAAICLGNALEFYDFLVYSMLATLMARLFFPFGDDSLIPLMLSLAVFGTGFVMRPLGGLVIGLYADHAGRKAALRLTLWLMATGSLLFTVAPTYAQAGLFGPALIIIARLIQGFAVGGQIGSSTTMLMEYADKHSRGYYCSWQTFSQSLGIVFGGVLVMSLSNLLSAEAMDSWGWRLVFAIGILAIPVSEYIRHRLPETPVHRHQGRHGDTAAHSLRLLLGHPRQLAAGVLLVIGATVPIYTIQFYLANHAISVLHMPLGIATWAAIFACLPPLLLSAHAGRLSDRIGRRKSIFWPLPILLLAIYPAFLLINQHPHIGVLLALVTLLSIPLTYTIVPNMALLPELFPARIRASGMSICYCLGVAVFGGFTQLFATGLVSLTGSPNAPAWYMFAAIMLCLAGLKLAPETAGKELD</sequence>
<proteinExistence type="predicted"/>
<feature type="transmembrane region" description="Helical" evidence="8">
    <location>
        <begin position="343"/>
        <end position="362"/>
    </location>
</feature>